<dbReference type="GO" id="GO:0005829">
    <property type="term" value="C:cytosol"/>
    <property type="evidence" value="ECO:0007669"/>
    <property type="project" value="GOC"/>
</dbReference>
<dbReference type="AlphaFoldDB" id="A0A7R9M776"/>
<evidence type="ECO:0000313" key="1">
    <source>
        <dbReference type="EMBL" id="CAD7654845.1"/>
    </source>
</evidence>
<proteinExistence type="predicted"/>
<protein>
    <submittedName>
        <fullName evidence="1">Uncharacterized protein</fullName>
    </submittedName>
</protein>
<feature type="non-terminal residue" evidence="1">
    <location>
        <position position="1"/>
    </location>
</feature>
<organism evidence="1">
    <name type="scientific">Oppiella nova</name>
    <dbReference type="NCBI Taxonomy" id="334625"/>
    <lineage>
        <taxon>Eukaryota</taxon>
        <taxon>Metazoa</taxon>
        <taxon>Ecdysozoa</taxon>
        <taxon>Arthropoda</taxon>
        <taxon>Chelicerata</taxon>
        <taxon>Arachnida</taxon>
        <taxon>Acari</taxon>
        <taxon>Acariformes</taxon>
        <taxon>Sarcoptiformes</taxon>
        <taxon>Oribatida</taxon>
        <taxon>Brachypylina</taxon>
        <taxon>Oppioidea</taxon>
        <taxon>Oppiidae</taxon>
        <taxon>Oppiella</taxon>
    </lineage>
</organism>
<dbReference type="Proteomes" id="UP000728032">
    <property type="component" value="Unassembled WGS sequence"/>
</dbReference>
<keyword evidence="2" id="KW-1185">Reference proteome</keyword>
<dbReference type="EMBL" id="CAJPVJ010008612">
    <property type="protein sequence ID" value="CAG2172032.1"/>
    <property type="molecule type" value="Genomic_DNA"/>
</dbReference>
<dbReference type="GO" id="GO:0006895">
    <property type="term" value="P:Golgi to endosome transport"/>
    <property type="evidence" value="ECO:0007669"/>
    <property type="project" value="InterPro"/>
</dbReference>
<sequence>SYSSHIQRLSNLDSSWVTSQSNGLAAHNNPQWLQLYLAACKLLDIAIAMPADSLPQFQMYRWAFVGGIKDPNSMSNGVNRSSLHPNPNNNPTYPPFEPHVVRINNLMNSKNQEVEALPYRAKYPLITKTSIKSLSELHPFFHTLLKSSLQTSQSSNQSHSSKDTSMTSTSMDAALAFIDKIVEIDFLDSIPIV</sequence>
<accession>A0A7R9M776</accession>
<dbReference type="EMBL" id="OC923437">
    <property type="protein sequence ID" value="CAD7654845.1"/>
    <property type="molecule type" value="Genomic_DNA"/>
</dbReference>
<dbReference type="PANTHER" id="PTHR14042:SF24">
    <property type="entry name" value="PROTEIN DOPEY-1 HOMOLOG"/>
    <property type="match status" value="1"/>
</dbReference>
<gene>
    <name evidence="1" type="ORF">ONB1V03_LOCUS11490</name>
</gene>
<dbReference type="GO" id="GO:0005802">
    <property type="term" value="C:trans-Golgi network"/>
    <property type="evidence" value="ECO:0007669"/>
    <property type="project" value="TreeGrafter"/>
</dbReference>
<reference evidence="1" key="1">
    <citation type="submission" date="2020-11" db="EMBL/GenBank/DDBJ databases">
        <authorList>
            <person name="Tran Van P."/>
        </authorList>
    </citation>
    <scope>NUCLEOTIDE SEQUENCE</scope>
</reference>
<name>A0A7R9M776_9ACAR</name>
<dbReference type="GO" id="GO:0005768">
    <property type="term" value="C:endosome"/>
    <property type="evidence" value="ECO:0007669"/>
    <property type="project" value="TreeGrafter"/>
</dbReference>
<dbReference type="OrthoDB" id="297643at2759"/>
<evidence type="ECO:0000313" key="2">
    <source>
        <dbReference type="Proteomes" id="UP000728032"/>
    </source>
</evidence>
<dbReference type="InterPro" id="IPR040314">
    <property type="entry name" value="DOP1"/>
</dbReference>
<dbReference type="PANTHER" id="PTHR14042">
    <property type="entry name" value="DOPEY-RELATED"/>
    <property type="match status" value="1"/>
</dbReference>